<protein>
    <submittedName>
        <fullName evidence="3">Uncharacterized protein</fullName>
    </submittedName>
</protein>
<reference evidence="2" key="2">
    <citation type="submission" date="2022-06" db="EMBL/GenBank/DDBJ databases">
        <title>Isolation of gut microbiota from human fecal samples.</title>
        <authorList>
            <person name="Pamer E.G."/>
            <person name="Barat B."/>
            <person name="Waligurski E."/>
            <person name="Medina S."/>
            <person name="Paddock L."/>
            <person name="Mostad J."/>
        </authorList>
    </citation>
    <scope>NUCLEOTIDE SEQUENCE</scope>
    <source>
        <strain evidence="2">DFI.6.24</strain>
    </source>
</reference>
<reference evidence="3 4" key="1">
    <citation type="journal article" date="2019" name="Int. J. Syst. Evol. Microbiol.">
        <title>Faecalibacillus intestinalis gen. nov., sp. nov. and Faecalibacillus faecis sp. nov., isolated from human faeces.</title>
        <authorList>
            <person name="Seo B."/>
            <person name="Jeon K."/>
            <person name="Baek I."/>
            <person name="Lee Y.M."/>
            <person name="Baek K."/>
            <person name="Ko G."/>
        </authorList>
    </citation>
    <scope>NUCLEOTIDE SEQUENCE [LARGE SCALE GENOMIC DNA]</scope>
    <source>
        <strain evidence="3 4">SNUG30099</strain>
    </source>
</reference>
<feature type="transmembrane region" description="Helical" evidence="1">
    <location>
        <begin position="6"/>
        <end position="27"/>
    </location>
</feature>
<dbReference type="AlphaFoldDB" id="A0A2T3G6A9"/>
<keyword evidence="4" id="KW-1185">Reference proteome</keyword>
<sequence>MNYLLFLFWIFFMILFHYLIKNDFSFIQKYLNKLFKYSPLFKEYLKKYLKTILYTFFTFIVGKTFEHLDMWVDLFFVSIWMLVDEKENINIENKKETIPSLIGIVLGLLLQYFI</sequence>
<organism evidence="3 4">
    <name type="scientific">Faecalibacillus intestinalis</name>
    <dbReference type="NCBI Taxonomy" id="1982626"/>
    <lineage>
        <taxon>Bacteria</taxon>
        <taxon>Bacillati</taxon>
        <taxon>Bacillota</taxon>
        <taxon>Erysipelotrichia</taxon>
        <taxon>Erysipelotrichales</taxon>
        <taxon>Coprobacillaceae</taxon>
        <taxon>Faecalibacillus</taxon>
    </lineage>
</organism>
<evidence type="ECO:0000313" key="2">
    <source>
        <dbReference type="EMBL" id="MCQ5062537.1"/>
    </source>
</evidence>
<dbReference type="EMBL" id="PYLQ01000002">
    <property type="protein sequence ID" value="PST42981.1"/>
    <property type="molecule type" value="Genomic_DNA"/>
</dbReference>
<keyword evidence="1" id="KW-0472">Membrane</keyword>
<keyword evidence="1" id="KW-1133">Transmembrane helix</keyword>
<name>A0A2T3G6A9_9FIRM</name>
<accession>A0A2T3G6A9</accession>
<proteinExistence type="predicted"/>
<evidence type="ECO:0000313" key="3">
    <source>
        <dbReference type="EMBL" id="PST42981.1"/>
    </source>
</evidence>
<comment type="caution">
    <text evidence="3">The sequence shown here is derived from an EMBL/GenBank/DDBJ whole genome shotgun (WGS) entry which is preliminary data.</text>
</comment>
<gene>
    <name evidence="3" type="ORF">C7U54_02235</name>
    <name evidence="2" type="ORF">NE542_11995</name>
</gene>
<dbReference type="RefSeq" id="WP_022001177.1">
    <property type="nucleotide sequence ID" value="NZ_CAKMUM010000009.1"/>
</dbReference>
<dbReference type="Proteomes" id="UP001204814">
    <property type="component" value="Unassembled WGS sequence"/>
</dbReference>
<dbReference type="EMBL" id="JANGBO010000014">
    <property type="protein sequence ID" value="MCQ5062537.1"/>
    <property type="molecule type" value="Genomic_DNA"/>
</dbReference>
<evidence type="ECO:0000256" key="1">
    <source>
        <dbReference type="SAM" id="Phobius"/>
    </source>
</evidence>
<dbReference type="Proteomes" id="UP000240974">
    <property type="component" value="Unassembled WGS sequence"/>
</dbReference>
<keyword evidence="1" id="KW-0812">Transmembrane</keyword>
<evidence type="ECO:0000313" key="4">
    <source>
        <dbReference type="Proteomes" id="UP000240974"/>
    </source>
</evidence>